<organism evidence="2">
    <name type="scientific">viral metagenome</name>
    <dbReference type="NCBI Taxonomy" id="1070528"/>
    <lineage>
        <taxon>unclassified sequences</taxon>
        <taxon>metagenomes</taxon>
        <taxon>organismal metagenomes</taxon>
    </lineage>
</organism>
<dbReference type="AlphaFoldDB" id="A0A6C0LUP8"/>
<dbReference type="CDD" id="cd00305">
    <property type="entry name" value="Cu-Zn_Superoxide_Dismutase"/>
    <property type="match status" value="1"/>
</dbReference>
<name>A0A6C0LUP8_9ZZZZ</name>
<dbReference type="SUPFAM" id="SSF49329">
    <property type="entry name" value="Cu,Zn superoxide dismutase-like"/>
    <property type="match status" value="1"/>
</dbReference>
<proteinExistence type="predicted"/>
<dbReference type="InterPro" id="IPR018152">
    <property type="entry name" value="SOD_Cu/Zn_BS"/>
</dbReference>
<dbReference type="GO" id="GO:0005507">
    <property type="term" value="F:copper ion binding"/>
    <property type="evidence" value="ECO:0007669"/>
    <property type="project" value="InterPro"/>
</dbReference>
<feature type="domain" description="Superoxide dismutase copper/zinc binding" evidence="1">
    <location>
        <begin position="14"/>
        <end position="146"/>
    </location>
</feature>
<dbReference type="GO" id="GO:0006801">
    <property type="term" value="P:superoxide metabolic process"/>
    <property type="evidence" value="ECO:0007669"/>
    <property type="project" value="InterPro"/>
</dbReference>
<dbReference type="InterPro" id="IPR001424">
    <property type="entry name" value="SOD_Cu_Zn_dom"/>
</dbReference>
<dbReference type="Pfam" id="PF00080">
    <property type="entry name" value="Sod_Cu"/>
    <property type="match status" value="1"/>
</dbReference>
<dbReference type="EMBL" id="MN740556">
    <property type="protein sequence ID" value="QHU32962.1"/>
    <property type="molecule type" value="Genomic_DNA"/>
</dbReference>
<evidence type="ECO:0000259" key="1">
    <source>
        <dbReference type="Pfam" id="PF00080"/>
    </source>
</evidence>
<dbReference type="PANTHER" id="PTHR10003">
    <property type="entry name" value="SUPEROXIDE DISMUTASE CU-ZN -RELATED"/>
    <property type="match status" value="1"/>
</dbReference>
<accession>A0A6C0LUP8</accession>
<reference evidence="2" key="1">
    <citation type="journal article" date="2020" name="Nature">
        <title>Giant virus diversity and host interactions through global metagenomics.</title>
        <authorList>
            <person name="Schulz F."/>
            <person name="Roux S."/>
            <person name="Paez-Espino D."/>
            <person name="Jungbluth S."/>
            <person name="Walsh D.A."/>
            <person name="Denef V.J."/>
            <person name="McMahon K.D."/>
            <person name="Konstantinidis K.T."/>
            <person name="Eloe-Fadrosh E.A."/>
            <person name="Kyrpides N.C."/>
            <person name="Woyke T."/>
        </authorList>
    </citation>
    <scope>NUCLEOTIDE SEQUENCE</scope>
    <source>
        <strain evidence="2">GVMAG-S-1014582-52</strain>
    </source>
</reference>
<evidence type="ECO:0000313" key="2">
    <source>
        <dbReference type="EMBL" id="QHU32962.1"/>
    </source>
</evidence>
<sequence length="149" mass="16511">MKQAICQINHPKNHGYILFTEYSDYTLVSYDLFNLPPGKHGIHIHQSADLRNGCDSLGSHFTLPQKTHLDKNQLGNHIGDLGNLNVNDLGKTQYSIHITFLPLEGKWSIIGRSVVIHHDEDDMGLGNYNDSKTSGHSGSRIACGIIGHI</sequence>
<dbReference type="Gene3D" id="2.60.40.200">
    <property type="entry name" value="Superoxide dismutase, copper/zinc binding domain"/>
    <property type="match status" value="1"/>
</dbReference>
<dbReference type="PROSITE" id="PS00332">
    <property type="entry name" value="SOD_CU_ZN_2"/>
    <property type="match status" value="1"/>
</dbReference>
<dbReference type="InterPro" id="IPR036423">
    <property type="entry name" value="SOD-like_Cu/Zn_dom_sf"/>
</dbReference>
<dbReference type="PRINTS" id="PR00068">
    <property type="entry name" value="CUZNDISMTASE"/>
</dbReference>
<protein>
    <recommendedName>
        <fullName evidence="1">Superoxide dismutase copper/zinc binding domain-containing protein</fullName>
    </recommendedName>
</protein>
<dbReference type="InterPro" id="IPR024134">
    <property type="entry name" value="SOD_Cu/Zn_/chaperone"/>
</dbReference>